<feature type="region of interest" description="Disordered" evidence="3">
    <location>
        <begin position="823"/>
        <end position="856"/>
    </location>
</feature>
<dbReference type="Gene3D" id="1.25.40.10">
    <property type="entry name" value="Tetratricopeptide repeat domain"/>
    <property type="match status" value="1"/>
</dbReference>
<comment type="subcellular location">
    <subcellularLocation>
        <location evidence="2">Nucleus</location>
    </subcellularLocation>
</comment>
<proteinExistence type="predicted"/>
<dbReference type="PANTHER" id="PTHR15696:SF5">
    <property type="entry name" value="NONSENSE-MEDIATED MRNA DECAY FACTOR SMG7"/>
    <property type="match status" value="1"/>
</dbReference>
<evidence type="ECO:0000256" key="2">
    <source>
        <dbReference type="RuleBase" id="RU369098"/>
    </source>
</evidence>
<feature type="region of interest" description="Disordered" evidence="3">
    <location>
        <begin position="541"/>
        <end position="620"/>
    </location>
</feature>
<feature type="compositionally biased region" description="Basic and acidic residues" evidence="3">
    <location>
        <begin position="1022"/>
        <end position="1036"/>
    </location>
</feature>
<feature type="compositionally biased region" description="Low complexity" evidence="3">
    <location>
        <begin position="1105"/>
        <end position="1119"/>
    </location>
</feature>
<feature type="compositionally biased region" description="Basic and acidic residues" evidence="3">
    <location>
        <begin position="839"/>
        <end position="853"/>
    </location>
</feature>
<dbReference type="GO" id="GO:0042162">
    <property type="term" value="F:telomeric DNA binding"/>
    <property type="evidence" value="ECO:0007669"/>
    <property type="project" value="TreeGrafter"/>
</dbReference>
<evidence type="ECO:0000313" key="7">
    <source>
        <dbReference type="Proteomes" id="UP000694413"/>
    </source>
</evidence>
<feature type="domain" description="Telomerase activating protein Est1-like N-terminal" evidence="5">
    <location>
        <begin position="55"/>
        <end position="168"/>
    </location>
</feature>
<protein>
    <recommendedName>
        <fullName evidence="2">Nonsense-mediated mRNA decay factor</fullName>
    </recommendedName>
</protein>
<evidence type="ECO:0000259" key="4">
    <source>
        <dbReference type="Pfam" id="PF10373"/>
    </source>
</evidence>
<keyword evidence="1 2" id="KW-0866">Nonsense-mediated mRNA decay</keyword>
<dbReference type="AlphaFoldDB" id="A0A8D2NC76"/>
<feature type="region of interest" description="Disordered" evidence="3">
    <location>
        <begin position="702"/>
        <end position="743"/>
    </location>
</feature>
<sequence length="1125" mass="125798">MSLLCAQYLRQAEVLKADMTDSKLGPAEVWTSRQALQDLYQKMLVTDLEYALDKKVEQDLWNHAFKNQITTLQGQAKNRANPNRSEVQANLSLFLEAASGFYTQLLQELCTVFNVDLPCRVKSSQLGIISNKQTHTSAIVKPQSSSCSYICQHCLVHLGDIARYRNQTSQAESYYRHAAQLVPSNGQPYNQLAILASSKGDHLTTIFYYCRSIAVKFPFPAASTNLQKALSKALESRDEVKTRWSVSDFIKAFIKFHGHVYLSKSLEKLSPLREKLEEQFKRLLFQKAFNSQQLVHITVINLFQLHHLRDFSNETEQHSYSQDEQLCWTQLLALFMSFLGVLCKCPLQNDYQEDSGAAYPLPAVKVSMDWLKLRPSVFQEAVVDERRYIWPWLISLLNSFQPHEEDLSSNNATPLPEEFELQGFLALRPSFRNLDFSKGHQAITGDKEGQQRRIRQQRLIFTGKWIADNQPRLIQCENEETSMVEPLCADGSPGLKSVLSSGRSLSNSCDAGEKPMVTFKENIKPREMNREQGRIYPPKDIARERRDFSKGIVANKNDGKKDNNKRKNETKKCGLEKMQEAGKQNVAVQVKSQTEMRKTPVSEARKTPVTQTPSQASSSQFIPIHHPGAFPPLPSRPGFPPPTYVVPPPVAFSMSTGYTFPGGVSVPGTFLQPTAHSPAGNQVQAQATAAQSASQLQVQALAQQQQQSPTKAVQGLGKSPPHHSGFQQYPQTDSSKQLWNPPQVQGSLGKIMSVKQPYYLQAQDPLKLFEQSLQPPVMQQQPLEKKMKPFPMEPYNQNPSEVKVPEYYWDSSYGMTDNRVMSQQSGMDRRGKRQGVFRSEQDAVSRMTFEDPKSSPLLPPDLLKSLAALEEEEELIFSNPPDLYPALLGPLASLPGRSLFKSLLEKPSELMSQSSSFLSLSGFSLNQERYSNNSMFNEVYGKNINTSTKTEVTPSVAHQETSLYSLFEGTPWSPSLPASSDHSTPASQSPHSSNPSSLPSSPPTHNHNSVPFSNFGPIGTPDNRDRRVADRWKTDKPAMGGFGLDYLPTTSSSSESSWHQSSAPSGTWAVQGPPAMEDSSAVLMESLKSIWSSSMMHPGPSALEQLLMQQKQKQQRGQGAMNPPH</sequence>
<name>A0A8D2NC76_ZONAL</name>
<feature type="compositionally biased region" description="Polar residues" evidence="3">
    <location>
        <begin position="974"/>
        <end position="984"/>
    </location>
</feature>
<feature type="compositionally biased region" description="Low complexity" evidence="3">
    <location>
        <begin position="1051"/>
        <end position="1065"/>
    </location>
</feature>
<dbReference type="InterPro" id="IPR019458">
    <property type="entry name" value="Est1-like_N"/>
</dbReference>
<evidence type="ECO:0000256" key="3">
    <source>
        <dbReference type="SAM" id="MobiDB-lite"/>
    </source>
</evidence>
<dbReference type="GO" id="GO:0005697">
    <property type="term" value="C:telomerase holoenzyme complex"/>
    <property type="evidence" value="ECO:0007669"/>
    <property type="project" value="TreeGrafter"/>
</dbReference>
<dbReference type="SUPFAM" id="SSF48452">
    <property type="entry name" value="TPR-like"/>
    <property type="match status" value="1"/>
</dbReference>
<dbReference type="Proteomes" id="UP000694413">
    <property type="component" value="Unassembled WGS sequence"/>
</dbReference>
<evidence type="ECO:0000256" key="1">
    <source>
        <dbReference type="ARBA" id="ARBA00023161"/>
    </source>
</evidence>
<feature type="compositionally biased region" description="Basic and acidic residues" evidence="3">
    <location>
        <begin position="594"/>
        <end position="606"/>
    </location>
</feature>
<feature type="compositionally biased region" description="Basic and acidic residues" evidence="3">
    <location>
        <begin position="557"/>
        <end position="580"/>
    </location>
</feature>
<feature type="domain" description="DNA/RNA-binding" evidence="4">
    <location>
        <begin position="171"/>
        <end position="430"/>
    </location>
</feature>
<organism evidence="6 7">
    <name type="scientific">Zonotrichia albicollis</name>
    <name type="common">White-throated sparrow</name>
    <name type="synonym">Fringilla albicollis</name>
    <dbReference type="NCBI Taxonomy" id="44394"/>
    <lineage>
        <taxon>Eukaryota</taxon>
        <taxon>Metazoa</taxon>
        <taxon>Chordata</taxon>
        <taxon>Craniata</taxon>
        <taxon>Vertebrata</taxon>
        <taxon>Euteleostomi</taxon>
        <taxon>Archelosauria</taxon>
        <taxon>Archosauria</taxon>
        <taxon>Dinosauria</taxon>
        <taxon>Saurischia</taxon>
        <taxon>Theropoda</taxon>
        <taxon>Coelurosauria</taxon>
        <taxon>Aves</taxon>
        <taxon>Neognathae</taxon>
        <taxon>Neoaves</taxon>
        <taxon>Telluraves</taxon>
        <taxon>Australaves</taxon>
        <taxon>Passeriformes</taxon>
        <taxon>Passerellidae</taxon>
        <taxon>Zonotrichia</taxon>
    </lineage>
</organism>
<reference evidence="6" key="2">
    <citation type="submission" date="2025-09" db="UniProtKB">
        <authorList>
            <consortium name="Ensembl"/>
        </authorList>
    </citation>
    <scope>IDENTIFICATION</scope>
</reference>
<feature type="region of interest" description="Disordered" evidence="3">
    <location>
        <begin position="1093"/>
        <end position="1125"/>
    </location>
</feature>
<keyword evidence="2" id="KW-0539">Nucleus</keyword>
<reference evidence="6" key="1">
    <citation type="submission" date="2025-08" db="UniProtKB">
        <authorList>
            <consortium name="Ensembl"/>
        </authorList>
    </citation>
    <scope>IDENTIFICATION</scope>
</reference>
<dbReference type="InterPro" id="IPR018834">
    <property type="entry name" value="DNA/RNA-bd_Est1-type"/>
</dbReference>
<dbReference type="Pfam" id="PF10374">
    <property type="entry name" value="EST1"/>
    <property type="match status" value="1"/>
</dbReference>
<gene>
    <name evidence="6" type="primary">SMG7</name>
</gene>
<feature type="compositionally biased region" description="Low complexity" evidence="3">
    <location>
        <begin position="985"/>
        <end position="1011"/>
    </location>
</feature>
<dbReference type="GO" id="GO:0000184">
    <property type="term" value="P:nuclear-transcribed mRNA catabolic process, nonsense-mediated decay"/>
    <property type="evidence" value="ECO:0007669"/>
    <property type="project" value="UniProtKB-KW"/>
</dbReference>
<feature type="region of interest" description="Disordered" evidence="3">
    <location>
        <begin position="974"/>
        <end position="1074"/>
    </location>
</feature>
<dbReference type="PANTHER" id="PTHR15696">
    <property type="entry name" value="SMG-7 SUPPRESSOR WITH MORPHOLOGICAL EFFECT ON GENITALIA PROTEIN 7"/>
    <property type="match status" value="1"/>
</dbReference>
<comment type="function">
    <text evidence="2">Plays a role in nonsense-mediated mRNA decay.</text>
</comment>
<dbReference type="Ensembl" id="ENSZALT00000024563.1">
    <property type="protein sequence ID" value="ENSZALP00000018586.1"/>
    <property type="gene ID" value="ENSZALG00000014860.1"/>
</dbReference>
<evidence type="ECO:0000259" key="5">
    <source>
        <dbReference type="Pfam" id="PF10374"/>
    </source>
</evidence>
<dbReference type="InterPro" id="IPR045153">
    <property type="entry name" value="Est1/Ebs1-like"/>
</dbReference>
<feature type="compositionally biased region" description="Polar residues" evidence="3">
    <location>
        <begin position="608"/>
        <end position="620"/>
    </location>
</feature>
<dbReference type="Pfam" id="PF10373">
    <property type="entry name" value="EST1_DNA_bind"/>
    <property type="match status" value="1"/>
</dbReference>
<dbReference type="InterPro" id="IPR011990">
    <property type="entry name" value="TPR-like_helical_dom_sf"/>
</dbReference>
<dbReference type="GO" id="GO:0070034">
    <property type="term" value="F:telomerase RNA binding"/>
    <property type="evidence" value="ECO:0007669"/>
    <property type="project" value="TreeGrafter"/>
</dbReference>
<feature type="compositionally biased region" description="Polar residues" evidence="3">
    <location>
        <begin position="725"/>
        <end position="743"/>
    </location>
</feature>
<accession>A0A8D2NC76</accession>
<keyword evidence="7" id="KW-1185">Reference proteome</keyword>
<evidence type="ECO:0000313" key="6">
    <source>
        <dbReference type="Ensembl" id="ENSZALP00000018586.1"/>
    </source>
</evidence>